<comment type="caution">
    <text evidence="2">The sequence shown here is derived from an EMBL/GenBank/DDBJ whole genome shotgun (WGS) entry which is preliminary data.</text>
</comment>
<name>A0ABV9BEY4_9ACTN</name>
<dbReference type="EMBL" id="JBHSFS010000002">
    <property type="protein sequence ID" value="MFC4512588.1"/>
    <property type="molecule type" value="Genomic_DNA"/>
</dbReference>
<dbReference type="RefSeq" id="WP_417922493.1">
    <property type="nucleotide sequence ID" value="NZ_JBHSFS010000002.1"/>
</dbReference>
<organism evidence="2 3">
    <name type="scientific">Streptomyces ehimensis</name>
    <dbReference type="NCBI Taxonomy" id="68195"/>
    <lineage>
        <taxon>Bacteria</taxon>
        <taxon>Bacillati</taxon>
        <taxon>Actinomycetota</taxon>
        <taxon>Actinomycetes</taxon>
        <taxon>Kitasatosporales</taxon>
        <taxon>Streptomycetaceae</taxon>
        <taxon>Streptomyces</taxon>
    </lineage>
</organism>
<dbReference type="Proteomes" id="UP001595990">
    <property type="component" value="Unassembled WGS sequence"/>
</dbReference>
<sequence>MTASGVMVRWPFTGSQWFPLIALIKKCGVQALVEYARRTADRTPVDSARYFMRGWSELPPKPADGTPTVRPRPHLRAVSGQTPEERGIF</sequence>
<gene>
    <name evidence="2" type="ORF">ACFPEN_06535</name>
</gene>
<feature type="region of interest" description="Disordered" evidence="1">
    <location>
        <begin position="59"/>
        <end position="89"/>
    </location>
</feature>
<protein>
    <recommendedName>
        <fullName evidence="4">Transposase</fullName>
    </recommendedName>
</protein>
<proteinExistence type="predicted"/>
<evidence type="ECO:0000313" key="3">
    <source>
        <dbReference type="Proteomes" id="UP001595990"/>
    </source>
</evidence>
<evidence type="ECO:0000313" key="2">
    <source>
        <dbReference type="EMBL" id="MFC4512588.1"/>
    </source>
</evidence>
<reference evidence="3" key="1">
    <citation type="journal article" date="2019" name="Int. J. Syst. Evol. Microbiol.">
        <title>The Global Catalogue of Microorganisms (GCM) 10K type strain sequencing project: providing services to taxonomists for standard genome sequencing and annotation.</title>
        <authorList>
            <consortium name="The Broad Institute Genomics Platform"/>
            <consortium name="The Broad Institute Genome Sequencing Center for Infectious Disease"/>
            <person name="Wu L."/>
            <person name="Ma J."/>
        </authorList>
    </citation>
    <scope>NUCLEOTIDE SEQUENCE [LARGE SCALE GENOMIC DNA]</scope>
    <source>
        <strain evidence="3">CECT 8064</strain>
    </source>
</reference>
<keyword evidence="3" id="KW-1185">Reference proteome</keyword>
<evidence type="ECO:0000256" key="1">
    <source>
        <dbReference type="SAM" id="MobiDB-lite"/>
    </source>
</evidence>
<evidence type="ECO:0008006" key="4">
    <source>
        <dbReference type="Google" id="ProtNLM"/>
    </source>
</evidence>
<accession>A0ABV9BEY4</accession>